<reference evidence="2" key="1">
    <citation type="submission" date="2023-08" db="EMBL/GenBank/DDBJ databases">
        <title>A de novo genome assembly of Solanum verrucosum Schlechtendal, a Mexican diploid species geographically isolated from the other diploid A-genome species in potato relatives.</title>
        <authorList>
            <person name="Hosaka K."/>
        </authorList>
    </citation>
    <scope>NUCLEOTIDE SEQUENCE</scope>
    <source>
        <tissue evidence="2">Young leaves</tissue>
    </source>
</reference>
<dbReference type="Gene3D" id="1.10.340.70">
    <property type="match status" value="1"/>
</dbReference>
<dbReference type="InterPro" id="IPR041588">
    <property type="entry name" value="Integrase_H2C2"/>
</dbReference>
<evidence type="ECO:0000313" key="3">
    <source>
        <dbReference type="Proteomes" id="UP001234989"/>
    </source>
</evidence>
<evidence type="ECO:0000259" key="1">
    <source>
        <dbReference type="Pfam" id="PF17921"/>
    </source>
</evidence>
<evidence type="ECO:0000313" key="2">
    <source>
        <dbReference type="EMBL" id="WMV09042.1"/>
    </source>
</evidence>
<dbReference type="EMBL" id="CP133612">
    <property type="protein sequence ID" value="WMV09042.1"/>
    <property type="molecule type" value="Genomic_DNA"/>
</dbReference>
<sequence>MVKEGIILWDKISGEGMQEYQAKVKVIAKLPLTISVKGVRSFLGECTSHIIRRFVPEVEVNAILKACHTSQVGGHHSRVRTSAIVLQRGYYWPSLYHNTHSLVKQCFECQNNGVVWRKHELVYRKSCHLSIELEHMALWALKALNLNWGDSLKGRVNQLRDLEEFWL</sequence>
<keyword evidence="3" id="KW-1185">Reference proteome</keyword>
<dbReference type="Proteomes" id="UP001234989">
    <property type="component" value="Chromosome 1"/>
</dbReference>
<dbReference type="Pfam" id="PF17921">
    <property type="entry name" value="Integrase_H2C2"/>
    <property type="match status" value="1"/>
</dbReference>
<gene>
    <name evidence="2" type="ORF">MTR67_002427</name>
</gene>
<accession>A0AAF0PQJ2</accession>
<protein>
    <recommendedName>
        <fullName evidence="1">Integrase zinc-binding domain-containing protein</fullName>
    </recommendedName>
</protein>
<name>A0AAF0PQJ2_SOLVR</name>
<proteinExistence type="predicted"/>
<feature type="domain" description="Integrase zinc-binding" evidence="1">
    <location>
        <begin position="55"/>
        <end position="112"/>
    </location>
</feature>
<dbReference type="AlphaFoldDB" id="A0AAF0PQJ2"/>
<organism evidence="2 3">
    <name type="scientific">Solanum verrucosum</name>
    <dbReference type="NCBI Taxonomy" id="315347"/>
    <lineage>
        <taxon>Eukaryota</taxon>
        <taxon>Viridiplantae</taxon>
        <taxon>Streptophyta</taxon>
        <taxon>Embryophyta</taxon>
        <taxon>Tracheophyta</taxon>
        <taxon>Spermatophyta</taxon>
        <taxon>Magnoliopsida</taxon>
        <taxon>eudicotyledons</taxon>
        <taxon>Gunneridae</taxon>
        <taxon>Pentapetalae</taxon>
        <taxon>asterids</taxon>
        <taxon>lamiids</taxon>
        <taxon>Solanales</taxon>
        <taxon>Solanaceae</taxon>
        <taxon>Solanoideae</taxon>
        <taxon>Solaneae</taxon>
        <taxon>Solanum</taxon>
    </lineage>
</organism>